<protein>
    <submittedName>
        <fullName evidence="8">NUC188 domain-domain-containing protein</fullName>
    </submittedName>
</protein>
<dbReference type="GO" id="GO:0005655">
    <property type="term" value="C:nucleolar ribonuclease P complex"/>
    <property type="evidence" value="ECO:0007669"/>
    <property type="project" value="InterPro"/>
</dbReference>
<feature type="compositionally biased region" description="Polar residues" evidence="4">
    <location>
        <begin position="10"/>
        <end position="19"/>
    </location>
</feature>
<evidence type="ECO:0000256" key="4">
    <source>
        <dbReference type="SAM" id="MobiDB-lite"/>
    </source>
</evidence>
<organism evidence="8 9">
    <name type="scientific">Absidia repens</name>
    <dbReference type="NCBI Taxonomy" id="90262"/>
    <lineage>
        <taxon>Eukaryota</taxon>
        <taxon>Fungi</taxon>
        <taxon>Fungi incertae sedis</taxon>
        <taxon>Mucoromycota</taxon>
        <taxon>Mucoromycotina</taxon>
        <taxon>Mucoromycetes</taxon>
        <taxon>Mucorales</taxon>
        <taxon>Cunninghamellaceae</taxon>
        <taxon>Absidia</taxon>
    </lineage>
</organism>
<dbReference type="Pfam" id="PF06978">
    <property type="entry name" value="POP1_N"/>
    <property type="match status" value="2"/>
</dbReference>
<feature type="domain" description="POP1 C-terminal" evidence="7">
    <location>
        <begin position="713"/>
        <end position="787"/>
    </location>
</feature>
<evidence type="ECO:0000256" key="3">
    <source>
        <dbReference type="ARBA" id="ARBA00023242"/>
    </source>
</evidence>
<accession>A0A1X2ITE8</accession>
<evidence type="ECO:0000256" key="1">
    <source>
        <dbReference type="ARBA" id="ARBA00004123"/>
    </source>
</evidence>
<dbReference type="STRING" id="90262.A0A1X2ITE8"/>
<dbReference type="InterPro" id="IPR012590">
    <property type="entry name" value="POPLD_dom"/>
</dbReference>
<dbReference type="Pfam" id="PF22770">
    <property type="entry name" value="POP1_C"/>
    <property type="match status" value="1"/>
</dbReference>
<sequence>MSKKNKGSRLVSTSNSPHESFNELPHASGLPSNKKKIDPLTSTPTPSQLNEDDSFLKSLPKVGGIINADQFFAARMQEVNSMQSSIKQTSAVLKIPSFDSLPRFLRRRAAGHDMYHLRARDRAKLSAKIARGQVIRPSLRKIKSKMIMDELISRKNNVRWLSTHKWHIKRMKMENWWGYRLAAHPMYKSRKVNYRSFTKISLLHDASYQGCLQVHGSQKLVTELLNKFTDPLLPSVGSNRFIKGTRIGHSYFYSQGGYPTNLISPITFLWRSSTTDNDATLWLWTHPSAFEIIQQQIQDTASLMQTPQVKVQNMQKDFARFELTGPRSKDLLQSILVPVDEHGNSQPNSVNAQLWTSLQHIRSGCALPNGAVIGLTVQDPRLRFPQKARPANVSGDVDVYMQATQDLLSLSMDWPIEASRSGIWDESIRRNCEITKLAESHIIKRREKMPLPGSKLPFTAEDSKIPLLLIQRSGPLFDQSPLAQPSEFRTENIDGWTLIVPRTFGNSFWRSLVYAGARTGGLDDVHNMYFDCGYSCFPYDYPTTRAFEEYQEITGSALKQKWERQPPSKRINFSKLGIDSPHHIPFHSLLSSSSPPLGTLSTMDYSYDNESYRKSAILLQNDKLVSVILNSKSDDKKTIEAKLMKMMANGASARGMMTSIAKAPSLESMAVRFRLKSIHAGTFSSNARVYLMKDASLYQNYSTVSHDNIKISQLENFKAPSPQDLIGYVTSGHYSLMTGQGQGIGACSASGLYQIQQIDTCQNRTIKRLVLVRNVSSQDYHLAILSVV</sequence>
<dbReference type="Proteomes" id="UP000193560">
    <property type="component" value="Unassembled WGS sequence"/>
</dbReference>
<evidence type="ECO:0000313" key="9">
    <source>
        <dbReference type="Proteomes" id="UP000193560"/>
    </source>
</evidence>
<reference evidence="8 9" key="1">
    <citation type="submission" date="2016-07" db="EMBL/GenBank/DDBJ databases">
        <title>Pervasive Adenine N6-methylation of Active Genes in Fungi.</title>
        <authorList>
            <consortium name="DOE Joint Genome Institute"/>
            <person name="Mondo S.J."/>
            <person name="Dannebaum R.O."/>
            <person name="Kuo R.C."/>
            <person name="Labutti K."/>
            <person name="Haridas S."/>
            <person name="Kuo A."/>
            <person name="Salamov A."/>
            <person name="Ahrendt S.R."/>
            <person name="Lipzen A."/>
            <person name="Sullivan W."/>
            <person name="Andreopoulos W.B."/>
            <person name="Clum A."/>
            <person name="Lindquist E."/>
            <person name="Daum C."/>
            <person name="Ramamoorthy G.K."/>
            <person name="Gryganskyi A."/>
            <person name="Culley D."/>
            <person name="Magnuson J.K."/>
            <person name="James T.Y."/>
            <person name="O'Malley M.A."/>
            <person name="Stajich J.E."/>
            <person name="Spatafora J.W."/>
            <person name="Visel A."/>
            <person name="Grigoriev I.V."/>
        </authorList>
    </citation>
    <scope>NUCLEOTIDE SEQUENCE [LARGE SCALE GENOMIC DNA]</scope>
    <source>
        <strain evidence="8 9">NRRL 1336</strain>
    </source>
</reference>
<dbReference type="InterPro" id="IPR009723">
    <property type="entry name" value="Pop1_N"/>
</dbReference>
<evidence type="ECO:0000256" key="2">
    <source>
        <dbReference type="ARBA" id="ARBA00022694"/>
    </source>
</evidence>
<proteinExistence type="predicted"/>
<dbReference type="AlphaFoldDB" id="A0A1X2ITE8"/>
<feature type="compositionally biased region" description="Polar residues" evidence="4">
    <location>
        <begin position="40"/>
        <end position="49"/>
    </location>
</feature>
<dbReference type="EMBL" id="MCGE01000005">
    <property type="protein sequence ID" value="ORZ21233.1"/>
    <property type="molecule type" value="Genomic_DNA"/>
</dbReference>
<evidence type="ECO:0000259" key="5">
    <source>
        <dbReference type="Pfam" id="PF06978"/>
    </source>
</evidence>
<dbReference type="PANTHER" id="PTHR22731:SF3">
    <property type="entry name" value="RIBONUCLEASES P_MRP PROTEIN SUBUNIT POP1"/>
    <property type="match status" value="1"/>
</dbReference>
<gene>
    <name evidence="8" type="ORF">BCR42DRAFT_407128</name>
</gene>
<name>A0A1X2ITE8_9FUNG</name>
<evidence type="ECO:0000313" key="8">
    <source>
        <dbReference type="EMBL" id="ORZ21233.1"/>
    </source>
</evidence>
<keyword evidence="2" id="KW-0819">tRNA processing</keyword>
<keyword evidence="9" id="KW-1185">Reference proteome</keyword>
<comment type="caution">
    <text evidence="8">The sequence shown here is derived from an EMBL/GenBank/DDBJ whole genome shotgun (WGS) entry which is preliminary data.</text>
</comment>
<feature type="domain" description="POPLD" evidence="6">
    <location>
        <begin position="495"/>
        <end position="584"/>
    </location>
</feature>
<feature type="region of interest" description="Disordered" evidence="4">
    <location>
        <begin position="1"/>
        <end position="54"/>
    </location>
</feature>
<evidence type="ECO:0000259" key="6">
    <source>
        <dbReference type="Pfam" id="PF08170"/>
    </source>
</evidence>
<dbReference type="Pfam" id="PF08170">
    <property type="entry name" value="POPLD"/>
    <property type="match status" value="1"/>
</dbReference>
<comment type="subcellular location">
    <subcellularLocation>
        <location evidence="1">Nucleus</location>
    </subcellularLocation>
</comment>
<dbReference type="GO" id="GO:0001682">
    <property type="term" value="P:tRNA 5'-leader removal"/>
    <property type="evidence" value="ECO:0007669"/>
    <property type="project" value="InterPro"/>
</dbReference>
<feature type="domain" description="Pop1 N-terminal" evidence="5">
    <location>
        <begin position="71"/>
        <end position="131"/>
    </location>
</feature>
<dbReference type="PANTHER" id="PTHR22731">
    <property type="entry name" value="RIBONUCLEASES P/MRP PROTEIN SUBUNIT POP1"/>
    <property type="match status" value="1"/>
</dbReference>
<dbReference type="GO" id="GO:0000172">
    <property type="term" value="C:ribonuclease MRP complex"/>
    <property type="evidence" value="ECO:0007669"/>
    <property type="project" value="InterPro"/>
</dbReference>
<dbReference type="InterPro" id="IPR055079">
    <property type="entry name" value="POP1_C"/>
</dbReference>
<evidence type="ECO:0000259" key="7">
    <source>
        <dbReference type="Pfam" id="PF22770"/>
    </source>
</evidence>
<dbReference type="OrthoDB" id="442863at2759"/>
<feature type="domain" description="Pop1 N-terminal" evidence="5">
    <location>
        <begin position="153"/>
        <end position="216"/>
    </location>
</feature>
<dbReference type="InterPro" id="IPR039182">
    <property type="entry name" value="Pop1"/>
</dbReference>
<keyword evidence="3" id="KW-0539">Nucleus</keyword>